<dbReference type="Proteomes" id="UP000323176">
    <property type="component" value="Unassembled WGS sequence"/>
</dbReference>
<sequence length="494" mass="56611">MKKVYILLIVAMLMLIACARPFDSRYYYNKKVSSSESDTGNSDIDMGCGENLSPEEDPFNPNYKGDGYYGWNDEKYVFDGSIIDSWFMKVNFGKGNVPEYRFFIPNDGRSWIKEDNLKNEFNFDARNDGNKVTYPLNVAISDMVVYKYVNKNPLVSSTGEYNKSERLKRFIFMRINGSAANVPMNNYLIAIDKYSKFIFAYAKIVETGTTLGNKYPTKFDAIENYQDRRFFYEYDPIGFVSEDGSVTLFDEYKREMELGATDYVPSIHKENNKPRDIATREKPGRSPYLNLKEEGNRISVIVSSKSVKNISIKSYSNPIGIGGYKIKDEAYLVYATRASIYEDSASKTYEMLGNYGEGKELGFGATPNSIITIKNNDSVVSEKSTKYTVSDIEKTMFKIDIDTKFIKYNWLLGFPDYGGTATHISAYENSLLTLAYNPNDKKLNVESQSEKVISCTPSSFVLEKNKEQEIVIKYNDYNDNRNEEWEITYSVKLE</sequence>
<evidence type="ECO:0000313" key="2">
    <source>
        <dbReference type="EMBL" id="TXJ47005.1"/>
    </source>
</evidence>
<comment type="caution">
    <text evidence="2">The sequence shown here is derived from an EMBL/GenBank/DDBJ whole genome shotgun (WGS) entry which is preliminary data.</text>
</comment>
<evidence type="ECO:0000313" key="3">
    <source>
        <dbReference type="Proteomes" id="UP000323176"/>
    </source>
</evidence>
<accession>A0A5C8F9Q6</accession>
<feature type="signal peptide" evidence="1">
    <location>
        <begin position="1"/>
        <end position="19"/>
    </location>
</feature>
<evidence type="ECO:0008006" key="4">
    <source>
        <dbReference type="Google" id="ProtNLM"/>
    </source>
</evidence>
<gene>
    <name evidence="2" type="ORF">EPJ72_00920</name>
</gene>
<proteinExistence type="predicted"/>
<dbReference type="PROSITE" id="PS51257">
    <property type="entry name" value="PROKAR_LIPOPROTEIN"/>
    <property type="match status" value="1"/>
</dbReference>
<protein>
    <recommendedName>
        <fullName evidence="4">Lipoprotein</fullName>
    </recommendedName>
</protein>
<dbReference type="AlphaFoldDB" id="A0A5C8F9Q6"/>
<feature type="chain" id="PRO_5022955627" description="Lipoprotein" evidence="1">
    <location>
        <begin position="20"/>
        <end position="494"/>
    </location>
</feature>
<evidence type="ECO:0000256" key="1">
    <source>
        <dbReference type="SAM" id="SignalP"/>
    </source>
</evidence>
<organism evidence="2 3">
    <name type="scientific">Brachyspira pilosicoli</name>
    <name type="common">Serpulina pilosicoli</name>
    <dbReference type="NCBI Taxonomy" id="52584"/>
    <lineage>
        <taxon>Bacteria</taxon>
        <taxon>Pseudomonadati</taxon>
        <taxon>Spirochaetota</taxon>
        <taxon>Spirochaetia</taxon>
        <taxon>Brachyspirales</taxon>
        <taxon>Brachyspiraceae</taxon>
        <taxon>Brachyspira</taxon>
    </lineage>
</organism>
<keyword evidence="1" id="KW-0732">Signal</keyword>
<name>A0A5C8F9Q6_BRAPL</name>
<dbReference type="OrthoDB" id="308659at2"/>
<dbReference type="EMBL" id="SAXY01000009">
    <property type="protein sequence ID" value="TXJ47005.1"/>
    <property type="molecule type" value="Genomic_DNA"/>
</dbReference>
<reference evidence="2 3" key="1">
    <citation type="journal article" date="1992" name="Lakartidningen">
        <title>[Penicillin V and not amoxicillin is the first choice preparation in acute otitis].</title>
        <authorList>
            <person name="Kamme C."/>
            <person name="Lundgren K."/>
            <person name="Prellner K."/>
        </authorList>
    </citation>
    <scope>NUCLEOTIDE SEQUENCE [LARGE SCALE GENOMIC DNA]</scope>
    <source>
        <strain evidence="2 3">PC5538III-hc</strain>
    </source>
</reference>